<evidence type="ECO:0000313" key="1">
    <source>
        <dbReference type="EMBL" id="GLY89374.1"/>
    </source>
</evidence>
<keyword evidence="2" id="KW-1185">Reference proteome</keyword>
<evidence type="ECO:0000313" key="2">
    <source>
        <dbReference type="Proteomes" id="UP001165074"/>
    </source>
</evidence>
<organism evidence="1 2">
    <name type="scientific">Actinoallomurus iriomotensis</name>
    <dbReference type="NCBI Taxonomy" id="478107"/>
    <lineage>
        <taxon>Bacteria</taxon>
        <taxon>Bacillati</taxon>
        <taxon>Actinomycetota</taxon>
        <taxon>Actinomycetes</taxon>
        <taxon>Streptosporangiales</taxon>
        <taxon>Thermomonosporaceae</taxon>
        <taxon>Actinoallomurus</taxon>
    </lineage>
</organism>
<name>A0A9W6S8M4_9ACTN</name>
<sequence>MTIKDVGEPQGSRPVALYKYYDMLRSSEAIALTKHACHLPRER</sequence>
<gene>
    <name evidence="1" type="ORF">Airi02_073030</name>
</gene>
<reference evidence="1" key="1">
    <citation type="submission" date="2023-03" db="EMBL/GenBank/DDBJ databases">
        <title>Actinoallomurus iriomotensis NBRC 103684.</title>
        <authorList>
            <person name="Ichikawa N."/>
            <person name="Sato H."/>
            <person name="Tonouchi N."/>
        </authorList>
    </citation>
    <scope>NUCLEOTIDE SEQUENCE</scope>
    <source>
        <strain evidence="1">NBRC 103684</strain>
    </source>
</reference>
<comment type="caution">
    <text evidence="1">The sequence shown here is derived from an EMBL/GenBank/DDBJ whole genome shotgun (WGS) entry which is preliminary data.</text>
</comment>
<dbReference type="EMBL" id="BSTK01000013">
    <property type="protein sequence ID" value="GLY89374.1"/>
    <property type="molecule type" value="Genomic_DNA"/>
</dbReference>
<dbReference type="Proteomes" id="UP001165074">
    <property type="component" value="Unassembled WGS sequence"/>
</dbReference>
<accession>A0A9W6S8M4</accession>
<dbReference type="AlphaFoldDB" id="A0A9W6S8M4"/>
<proteinExistence type="predicted"/>
<protein>
    <submittedName>
        <fullName evidence="1">Uncharacterized protein</fullName>
    </submittedName>
</protein>